<comment type="caution">
    <text evidence="4">The sequence shown here is derived from an EMBL/GenBank/DDBJ whole genome shotgun (WGS) entry which is preliminary data.</text>
</comment>
<organism evidence="4 5">
    <name type="scientific">Streptomyces roseochromogenus subsp. oscitans DS 12.976</name>
    <dbReference type="NCBI Taxonomy" id="1352936"/>
    <lineage>
        <taxon>Bacteria</taxon>
        <taxon>Bacillati</taxon>
        <taxon>Actinomycetota</taxon>
        <taxon>Actinomycetes</taxon>
        <taxon>Kitasatosporales</taxon>
        <taxon>Streptomycetaceae</taxon>
        <taxon>Streptomyces</taxon>
    </lineage>
</organism>
<dbReference type="Gene3D" id="3.40.630.30">
    <property type="match status" value="1"/>
</dbReference>
<evidence type="ECO:0000256" key="1">
    <source>
        <dbReference type="ARBA" id="ARBA00022679"/>
    </source>
</evidence>
<dbReference type="PATRIC" id="fig|1352936.5.peg.4790"/>
<reference evidence="4 5" key="1">
    <citation type="journal article" date="2014" name="Genome Announc.">
        <title>Draft Genome Sequence of Streptomyces roseochromogenes subsp. oscitans DS 12.976, Producer of the Aminocoumarin Antibiotic Clorobiocin.</title>
        <authorList>
            <person name="Ruckert C."/>
            <person name="Kalinowski J."/>
            <person name="Heide L."/>
            <person name="Apel A.K."/>
        </authorList>
    </citation>
    <scope>NUCLEOTIDE SEQUENCE [LARGE SCALE GENOMIC DNA]</scope>
    <source>
        <strain evidence="4 5">DS 12.976</strain>
    </source>
</reference>
<keyword evidence="2" id="KW-0012">Acyltransferase</keyword>
<keyword evidence="5" id="KW-1185">Reference proteome</keyword>
<protein>
    <recommendedName>
        <fullName evidence="3">N-acetyltransferase domain-containing protein</fullName>
    </recommendedName>
</protein>
<dbReference type="CDD" id="cd04301">
    <property type="entry name" value="NAT_SF"/>
    <property type="match status" value="1"/>
</dbReference>
<name>V6K7T3_STRRC</name>
<dbReference type="InterPro" id="IPR050680">
    <property type="entry name" value="YpeA/RimI_acetyltransf"/>
</dbReference>
<feature type="domain" description="N-acetyltransferase" evidence="3">
    <location>
        <begin position="25"/>
        <end position="203"/>
    </location>
</feature>
<keyword evidence="1" id="KW-0808">Transferase</keyword>
<dbReference type="EMBL" id="AWQX01000201">
    <property type="protein sequence ID" value="EST28113.1"/>
    <property type="molecule type" value="Genomic_DNA"/>
</dbReference>
<accession>V6K7T3</accession>
<sequence>MSSLTSDDYSDDYSGDYRGDDRGDYVIRAIRPDDWPLVKQLRLDALRDPAAPLAFLENYEDAVAKADAFWQDRAVGSGEGSTAARQFIAEAPDGMWAGSVTVLIEEAGTKDWAGYAIERRQGHVVGVYVRPEHRGNGLIKTLFDAGVAWARERGAERVRLLVHEQNARAQGAYRKVGFVPSGVVVPFFKDQAETEWEFVLEWPT</sequence>
<evidence type="ECO:0000313" key="5">
    <source>
        <dbReference type="Proteomes" id="UP000017984"/>
    </source>
</evidence>
<dbReference type="GO" id="GO:0016747">
    <property type="term" value="F:acyltransferase activity, transferring groups other than amino-acyl groups"/>
    <property type="evidence" value="ECO:0007669"/>
    <property type="project" value="InterPro"/>
</dbReference>
<dbReference type="AlphaFoldDB" id="V6K7T3"/>
<dbReference type="STRING" id="1352936.M878_22990"/>
<dbReference type="InterPro" id="IPR000182">
    <property type="entry name" value="GNAT_dom"/>
</dbReference>
<evidence type="ECO:0000259" key="3">
    <source>
        <dbReference type="PROSITE" id="PS51186"/>
    </source>
</evidence>
<dbReference type="PANTHER" id="PTHR43420:SF44">
    <property type="entry name" value="ACETYLTRANSFERASE YPEA"/>
    <property type="match status" value="1"/>
</dbReference>
<dbReference type="PROSITE" id="PS51186">
    <property type="entry name" value="GNAT"/>
    <property type="match status" value="1"/>
</dbReference>
<dbReference type="HOGENOM" id="CLU_013985_19_3_11"/>
<dbReference type="Pfam" id="PF00583">
    <property type="entry name" value="Acetyltransf_1"/>
    <property type="match status" value="1"/>
</dbReference>
<dbReference type="PANTHER" id="PTHR43420">
    <property type="entry name" value="ACETYLTRANSFERASE"/>
    <property type="match status" value="1"/>
</dbReference>
<proteinExistence type="predicted"/>
<dbReference type="OrthoDB" id="9799092at2"/>
<dbReference type="SUPFAM" id="SSF55729">
    <property type="entry name" value="Acyl-CoA N-acyltransferases (Nat)"/>
    <property type="match status" value="1"/>
</dbReference>
<dbReference type="Proteomes" id="UP000017984">
    <property type="component" value="Chromosome"/>
</dbReference>
<dbReference type="InterPro" id="IPR016181">
    <property type="entry name" value="Acyl_CoA_acyltransferase"/>
</dbReference>
<evidence type="ECO:0000256" key="2">
    <source>
        <dbReference type="ARBA" id="ARBA00023315"/>
    </source>
</evidence>
<gene>
    <name evidence="4" type="ORF">M878_22990</name>
</gene>
<evidence type="ECO:0000313" key="4">
    <source>
        <dbReference type="EMBL" id="EST28113.1"/>
    </source>
</evidence>
<dbReference type="RefSeq" id="WP_023549067.1">
    <property type="nucleotide sequence ID" value="NZ_CM002285.1"/>
</dbReference>